<sequence>MPFHIRKTSRHGKWQLAMNTRYKTPGETTSIYIRCLSSVVARPTPGRLARLKKASGIFRPTSKALASLYPRRQVWQGYLVVRLRRISHRRRFTVRRLRPLVHPPHSATIRTVYTRQSSLYTLLYTPPPPPTTTNTRRWRRRHVET</sequence>
<gene>
    <name evidence="1" type="ORF">g.16283</name>
</gene>
<dbReference type="EMBL" id="GGMR01015261">
    <property type="protein sequence ID" value="MBY27880.1"/>
    <property type="molecule type" value="Transcribed_RNA"/>
</dbReference>
<evidence type="ECO:0000313" key="1">
    <source>
        <dbReference type="EMBL" id="MBY27880.1"/>
    </source>
</evidence>
<organism evidence="1">
    <name type="scientific">Schizaphis graminum</name>
    <name type="common">Green bug aphid</name>
    <dbReference type="NCBI Taxonomy" id="13262"/>
    <lineage>
        <taxon>Eukaryota</taxon>
        <taxon>Metazoa</taxon>
        <taxon>Ecdysozoa</taxon>
        <taxon>Arthropoda</taxon>
        <taxon>Hexapoda</taxon>
        <taxon>Insecta</taxon>
        <taxon>Pterygota</taxon>
        <taxon>Neoptera</taxon>
        <taxon>Paraneoptera</taxon>
        <taxon>Hemiptera</taxon>
        <taxon>Sternorrhyncha</taxon>
        <taxon>Aphidomorpha</taxon>
        <taxon>Aphidoidea</taxon>
        <taxon>Aphididae</taxon>
        <taxon>Aphidini</taxon>
        <taxon>Schizaphis</taxon>
    </lineage>
</organism>
<protein>
    <submittedName>
        <fullName evidence="1">Uncharacterized protein</fullName>
    </submittedName>
</protein>
<reference evidence="1" key="1">
    <citation type="submission" date="2018-04" db="EMBL/GenBank/DDBJ databases">
        <title>Transcriptome of Schizaphis graminum biotype I.</title>
        <authorList>
            <person name="Scully E.D."/>
            <person name="Geib S.M."/>
            <person name="Palmer N.A."/>
            <person name="Koch K."/>
            <person name="Bradshaw J."/>
            <person name="Heng-Moss T."/>
            <person name="Sarath G."/>
        </authorList>
    </citation>
    <scope>NUCLEOTIDE SEQUENCE</scope>
</reference>
<proteinExistence type="predicted"/>
<accession>A0A2S2PEL0</accession>
<dbReference type="AlphaFoldDB" id="A0A2S2PEL0"/>
<name>A0A2S2PEL0_SCHGA</name>